<organism evidence="2 3">
    <name type="scientific">Deinococcus sedimenti</name>
    <dbReference type="NCBI Taxonomy" id="1867090"/>
    <lineage>
        <taxon>Bacteria</taxon>
        <taxon>Thermotogati</taxon>
        <taxon>Deinococcota</taxon>
        <taxon>Deinococci</taxon>
        <taxon>Deinococcales</taxon>
        <taxon>Deinococcaceae</taxon>
        <taxon>Deinococcus</taxon>
    </lineage>
</organism>
<evidence type="ECO:0000256" key="1">
    <source>
        <dbReference type="SAM" id="MobiDB-lite"/>
    </source>
</evidence>
<reference evidence="3" key="1">
    <citation type="journal article" date="2019" name="Int. J. Syst. Evol. Microbiol.">
        <title>The Global Catalogue of Microorganisms (GCM) 10K type strain sequencing project: providing services to taxonomists for standard genome sequencing and annotation.</title>
        <authorList>
            <consortium name="The Broad Institute Genomics Platform"/>
            <consortium name="The Broad Institute Genome Sequencing Center for Infectious Disease"/>
            <person name="Wu L."/>
            <person name="Ma J."/>
        </authorList>
    </citation>
    <scope>NUCLEOTIDE SEQUENCE [LARGE SCALE GENOMIC DNA]</scope>
    <source>
        <strain evidence="3">JCM 31405</strain>
    </source>
</reference>
<protein>
    <recommendedName>
        <fullName evidence="4">Antitoxin</fullName>
    </recommendedName>
</protein>
<dbReference type="RefSeq" id="WP_189074459.1">
    <property type="nucleotide sequence ID" value="NZ_BMQN01000015.1"/>
</dbReference>
<sequence>MSVEKLSVSLDGTLLDFVAQYQKSHQVRSKSEVVARALTLLREHELEGQYAGALEEWHTSGDAERWDALPAVDPGGDPDAAR</sequence>
<dbReference type="InterPro" id="IPR010985">
    <property type="entry name" value="Ribbon_hlx_hlx"/>
</dbReference>
<evidence type="ECO:0008006" key="4">
    <source>
        <dbReference type="Google" id="ProtNLM"/>
    </source>
</evidence>
<feature type="region of interest" description="Disordered" evidence="1">
    <location>
        <begin position="62"/>
        <end position="82"/>
    </location>
</feature>
<name>A0ABQ2S8N2_9DEIO</name>
<evidence type="ECO:0000313" key="3">
    <source>
        <dbReference type="Proteomes" id="UP000644548"/>
    </source>
</evidence>
<proteinExistence type="predicted"/>
<keyword evidence="3" id="KW-1185">Reference proteome</keyword>
<evidence type="ECO:0000313" key="2">
    <source>
        <dbReference type="EMBL" id="GGS05495.1"/>
    </source>
</evidence>
<accession>A0ABQ2S8N2</accession>
<comment type="caution">
    <text evidence="2">The sequence shown here is derived from an EMBL/GenBank/DDBJ whole genome shotgun (WGS) entry which is preliminary data.</text>
</comment>
<dbReference type="Proteomes" id="UP000644548">
    <property type="component" value="Unassembled WGS sequence"/>
</dbReference>
<dbReference type="EMBL" id="BMQN01000015">
    <property type="protein sequence ID" value="GGS05495.1"/>
    <property type="molecule type" value="Genomic_DNA"/>
</dbReference>
<gene>
    <name evidence="2" type="ORF">GCM10008960_34980</name>
</gene>
<dbReference type="SUPFAM" id="SSF47598">
    <property type="entry name" value="Ribbon-helix-helix"/>
    <property type="match status" value="1"/>
</dbReference>